<dbReference type="SMART" id="SM00054">
    <property type="entry name" value="EFh"/>
    <property type="match status" value="2"/>
</dbReference>
<feature type="chain" id="PRO_5046555682" evidence="4">
    <location>
        <begin position="26"/>
        <end position="184"/>
    </location>
</feature>
<proteinExistence type="predicted"/>
<evidence type="ECO:0000256" key="1">
    <source>
        <dbReference type="ARBA" id="ARBA00022723"/>
    </source>
</evidence>
<protein>
    <submittedName>
        <fullName evidence="6">EF-hand domain-containing protein</fullName>
    </submittedName>
</protein>
<evidence type="ECO:0000313" key="6">
    <source>
        <dbReference type="EMBL" id="MFC3000424.1"/>
    </source>
</evidence>
<evidence type="ECO:0000259" key="5">
    <source>
        <dbReference type="PROSITE" id="PS50222"/>
    </source>
</evidence>
<dbReference type="InterPro" id="IPR018247">
    <property type="entry name" value="EF_Hand_1_Ca_BS"/>
</dbReference>
<feature type="signal peptide" evidence="4">
    <location>
        <begin position="1"/>
        <end position="25"/>
    </location>
</feature>
<reference evidence="7" key="1">
    <citation type="journal article" date="2019" name="Int. J. Syst. Evol. Microbiol.">
        <title>The Global Catalogue of Microorganisms (GCM) 10K type strain sequencing project: providing services to taxonomists for standard genome sequencing and annotation.</title>
        <authorList>
            <consortium name="The Broad Institute Genomics Platform"/>
            <consortium name="The Broad Institute Genome Sequencing Center for Infectious Disease"/>
            <person name="Wu L."/>
            <person name="Ma J."/>
        </authorList>
    </citation>
    <scope>NUCLEOTIDE SEQUENCE [LARGE SCALE GENOMIC DNA]</scope>
    <source>
        <strain evidence="7">CGMCC 1.16855</strain>
    </source>
</reference>
<dbReference type="PANTHER" id="PTHR10827">
    <property type="entry name" value="RETICULOCALBIN"/>
    <property type="match status" value="1"/>
</dbReference>
<dbReference type="PROSITE" id="PS50222">
    <property type="entry name" value="EF_HAND_2"/>
    <property type="match status" value="2"/>
</dbReference>
<feature type="region of interest" description="Disordered" evidence="3">
    <location>
        <begin position="141"/>
        <end position="184"/>
    </location>
</feature>
<dbReference type="EMBL" id="JBHRSB010000003">
    <property type="protein sequence ID" value="MFC3000424.1"/>
    <property type="molecule type" value="Genomic_DNA"/>
</dbReference>
<keyword evidence="4" id="KW-0732">Signal</keyword>
<feature type="compositionally biased region" description="Basic and acidic residues" evidence="3">
    <location>
        <begin position="141"/>
        <end position="156"/>
    </location>
</feature>
<evidence type="ECO:0000313" key="7">
    <source>
        <dbReference type="Proteomes" id="UP001595420"/>
    </source>
</evidence>
<accession>A0ABV7BTJ0</accession>
<evidence type="ECO:0000256" key="4">
    <source>
        <dbReference type="SAM" id="SignalP"/>
    </source>
</evidence>
<dbReference type="PROSITE" id="PS00018">
    <property type="entry name" value="EF_HAND_1"/>
    <property type="match status" value="1"/>
</dbReference>
<dbReference type="Pfam" id="PF13202">
    <property type="entry name" value="EF-hand_5"/>
    <property type="match status" value="1"/>
</dbReference>
<feature type="compositionally biased region" description="Basic residues" evidence="3">
    <location>
        <begin position="157"/>
        <end position="169"/>
    </location>
</feature>
<dbReference type="Proteomes" id="UP001595420">
    <property type="component" value="Unassembled WGS sequence"/>
</dbReference>
<keyword evidence="1" id="KW-0479">Metal-binding</keyword>
<keyword evidence="7" id="KW-1185">Reference proteome</keyword>
<sequence>MLSKRIALFAGAALTLAAGALPVLAQPAPGPGPGGPPRGGHGFAMGEAFARADVDNDGRVARDEGWAWLQARFQEVDADRDGGVSMEEMRTFATDRMGGRAPRRGMEQRAQGMFRALDANSDGKVTLEEMRPFAEAMFRARDVNSDGALTREEVRPRHQGPRHGHHQHHGPADRSGPPPAPPAN</sequence>
<evidence type="ECO:0000256" key="2">
    <source>
        <dbReference type="ARBA" id="ARBA00022737"/>
    </source>
</evidence>
<dbReference type="Pfam" id="PF13499">
    <property type="entry name" value="EF-hand_7"/>
    <property type="match status" value="1"/>
</dbReference>
<feature type="domain" description="EF-hand" evidence="5">
    <location>
        <begin position="64"/>
        <end position="99"/>
    </location>
</feature>
<comment type="caution">
    <text evidence="6">The sequence shown here is derived from an EMBL/GenBank/DDBJ whole genome shotgun (WGS) entry which is preliminary data.</text>
</comment>
<dbReference type="PANTHER" id="PTHR10827:SF98">
    <property type="entry name" value="45 KDA CALCIUM-BINDING PROTEIN"/>
    <property type="match status" value="1"/>
</dbReference>
<feature type="domain" description="EF-hand" evidence="5">
    <location>
        <begin position="105"/>
        <end position="140"/>
    </location>
</feature>
<gene>
    <name evidence="6" type="ORF">ACFOD3_11005</name>
</gene>
<dbReference type="InterPro" id="IPR002048">
    <property type="entry name" value="EF_hand_dom"/>
</dbReference>
<evidence type="ECO:0000256" key="3">
    <source>
        <dbReference type="SAM" id="MobiDB-lite"/>
    </source>
</evidence>
<name>A0ABV7BTJ0_9PROT</name>
<dbReference type="RefSeq" id="WP_216836519.1">
    <property type="nucleotide sequence ID" value="NZ_JAFNJS010000003.1"/>
</dbReference>
<organism evidence="6 7">
    <name type="scientific">Falsiroseomonas tokyonensis</name>
    <dbReference type="NCBI Taxonomy" id="430521"/>
    <lineage>
        <taxon>Bacteria</taxon>
        <taxon>Pseudomonadati</taxon>
        <taxon>Pseudomonadota</taxon>
        <taxon>Alphaproteobacteria</taxon>
        <taxon>Acetobacterales</taxon>
        <taxon>Roseomonadaceae</taxon>
        <taxon>Falsiroseomonas</taxon>
    </lineage>
</organism>
<keyword evidence="2" id="KW-0677">Repeat</keyword>